<protein>
    <submittedName>
        <fullName evidence="1">Uncharacterized protein</fullName>
    </submittedName>
</protein>
<proteinExistence type="predicted"/>
<gene>
    <name evidence="1" type="ORF">MANES_17G023600</name>
</gene>
<dbReference type="AlphaFoldDB" id="A0A2C9U4G9"/>
<organism evidence="1">
    <name type="scientific">Manihot esculenta</name>
    <name type="common">Cassava</name>
    <name type="synonym">Jatropha manihot</name>
    <dbReference type="NCBI Taxonomy" id="3983"/>
    <lineage>
        <taxon>Eukaryota</taxon>
        <taxon>Viridiplantae</taxon>
        <taxon>Streptophyta</taxon>
        <taxon>Embryophyta</taxon>
        <taxon>Tracheophyta</taxon>
        <taxon>Spermatophyta</taxon>
        <taxon>Magnoliopsida</taxon>
        <taxon>eudicotyledons</taxon>
        <taxon>Gunneridae</taxon>
        <taxon>Pentapetalae</taxon>
        <taxon>rosids</taxon>
        <taxon>fabids</taxon>
        <taxon>Malpighiales</taxon>
        <taxon>Euphorbiaceae</taxon>
        <taxon>Crotonoideae</taxon>
        <taxon>Manihoteae</taxon>
        <taxon>Manihot</taxon>
    </lineage>
</organism>
<reference evidence="1" key="1">
    <citation type="submission" date="2016-02" db="EMBL/GenBank/DDBJ databases">
        <title>WGS assembly of Manihot esculenta.</title>
        <authorList>
            <person name="Bredeson J.V."/>
            <person name="Prochnik S.E."/>
            <person name="Lyons J.B."/>
            <person name="Schmutz J."/>
            <person name="Grimwood J."/>
            <person name="Vrebalov J."/>
            <person name="Bart R.S."/>
            <person name="Amuge T."/>
            <person name="Ferguson M.E."/>
            <person name="Green R."/>
            <person name="Putnam N."/>
            <person name="Stites J."/>
            <person name="Rounsley S."/>
            <person name="Rokhsar D.S."/>
        </authorList>
    </citation>
    <scope>NUCLEOTIDE SEQUENCE [LARGE SCALE GENOMIC DNA]</scope>
    <source>
        <tissue evidence="1">Leaf</tissue>
    </source>
</reference>
<sequence length="39" mass="4545">MLIEYSSLNVAMADWQSQRSFPESNFNIKGNVSYAFWVN</sequence>
<evidence type="ECO:0000313" key="1">
    <source>
        <dbReference type="EMBL" id="OAY24544.1"/>
    </source>
</evidence>
<accession>A0A2C9U4G9</accession>
<dbReference type="EMBL" id="CM004403">
    <property type="protein sequence ID" value="OAY24544.1"/>
    <property type="molecule type" value="Genomic_DNA"/>
</dbReference>
<name>A0A2C9U4G9_MANES</name>